<dbReference type="Proteomes" id="UP001519342">
    <property type="component" value="Unassembled WGS sequence"/>
</dbReference>
<dbReference type="EMBL" id="JAGGKS010000008">
    <property type="protein sequence ID" value="MBP1926717.1"/>
    <property type="molecule type" value="Genomic_DNA"/>
</dbReference>
<protein>
    <submittedName>
        <fullName evidence="1">Uncharacterized protein</fullName>
    </submittedName>
</protein>
<keyword evidence="2" id="KW-1185">Reference proteome</keyword>
<reference evidence="1 2" key="1">
    <citation type="submission" date="2021-03" db="EMBL/GenBank/DDBJ databases">
        <title>Genomic Encyclopedia of Type Strains, Phase IV (KMG-IV): sequencing the most valuable type-strain genomes for metagenomic binning, comparative biology and taxonomic classification.</title>
        <authorList>
            <person name="Goeker M."/>
        </authorList>
    </citation>
    <scope>NUCLEOTIDE SEQUENCE [LARGE SCALE GENOMIC DNA]</scope>
    <source>
        <strain evidence="1 2">DSM 24004</strain>
    </source>
</reference>
<proteinExistence type="predicted"/>
<sequence>MKIDNEIQNDKTMKSVKIKVERQWCLSFFLSESLYT</sequence>
<name>A0ABS4GGG1_9FIRM</name>
<organism evidence="1 2">
    <name type="scientific">Sedimentibacter acidaminivorans</name>
    <dbReference type="NCBI Taxonomy" id="913099"/>
    <lineage>
        <taxon>Bacteria</taxon>
        <taxon>Bacillati</taxon>
        <taxon>Bacillota</taxon>
        <taxon>Tissierellia</taxon>
        <taxon>Sedimentibacter</taxon>
    </lineage>
</organism>
<evidence type="ECO:0000313" key="1">
    <source>
        <dbReference type="EMBL" id="MBP1926717.1"/>
    </source>
</evidence>
<comment type="caution">
    <text evidence="1">The sequence shown here is derived from an EMBL/GenBank/DDBJ whole genome shotgun (WGS) entry which is preliminary data.</text>
</comment>
<accession>A0ABS4GGG1</accession>
<gene>
    <name evidence="1" type="ORF">J2Z76_002587</name>
</gene>
<evidence type="ECO:0000313" key="2">
    <source>
        <dbReference type="Proteomes" id="UP001519342"/>
    </source>
</evidence>